<evidence type="ECO:0000256" key="1">
    <source>
        <dbReference type="ARBA" id="ARBA00004651"/>
    </source>
</evidence>
<gene>
    <name evidence="8" type="ORF">PSQ19_01490</name>
</gene>
<feature type="transmembrane region" description="Helical" evidence="6">
    <location>
        <begin position="61"/>
        <end position="78"/>
    </location>
</feature>
<evidence type="ECO:0000256" key="2">
    <source>
        <dbReference type="ARBA" id="ARBA00022692"/>
    </source>
</evidence>
<feature type="region of interest" description="Disordered" evidence="5">
    <location>
        <begin position="187"/>
        <end position="206"/>
    </location>
</feature>
<evidence type="ECO:0000256" key="3">
    <source>
        <dbReference type="ARBA" id="ARBA00022989"/>
    </source>
</evidence>
<keyword evidence="2 6" id="KW-0812">Transmembrane</keyword>
<keyword evidence="4 6" id="KW-0472">Membrane</keyword>
<evidence type="ECO:0000256" key="5">
    <source>
        <dbReference type="SAM" id="MobiDB-lite"/>
    </source>
</evidence>
<name>A0ABY7YNT1_9HYPH</name>
<dbReference type="Proteomes" id="UP001220530">
    <property type="component" value="Chromosome"/>
</dbReference>
<evidence type="ECO:0000313" key="9">
    <source>
        <dbReference type="Proteomes" id="UP001220530"/>
    </source>
</evidence>
<dbReference type="EMBL" id="CP118246">
    <property type="protein sequence ID" value="WDR02926.1"/>
    <property type="molecule type" value="Genomic_DNA"/>
</dbReference>
<accession>A0ABY7YNT1</accession>
<comment type="subcellular location">
    <subcellularLocation>
        <location evidence="1">Cell membrane</location>
        <topology evidence="1">Multi-pass membrane protein</topology>
    </subcellularLocation>
</comment>
<dbReference type="PROSITE" id="PS50929">
    <property type="entry name" value="ABC_TM1F"/>
    <property type="match status" value="1"/>
</dbReference>
<organism evidence="8 9">
    <name type="scientific">Devosia algicola</name>
    <dbReference type="NCBI Taxonomy" id="3026418"/>
    <lineage>
        <taxon>Bacteria</taxon>
        <taxon>Pseudomonadati</taxon>
        <taxon>Pseudomonadota</taxon>
        <taxon>Alphaproteobacteria</taxon>
        <taxon>Hyphomicrobiales</taxon>
        <taxon>Devosiaceae</taxon>
        <taxon>Devosia</taxon>
    </lineage>
</organism>
<feature type="domain" description="ABC transmembrane type-1" evidence="7">
    <location>
        <begin position="25"/>
        <end position="110"/>
    </location>
</feature>
<evidence type="ECO:0000313" key="8">
    <source>
        <dbReference type="EMBL" id="WDR02926.1"/>
    </source>
</evidence>
<feature type="compositionally biased region" description="Basic and acidic residues" evidence="5">
    <location>
        <begin position="196"/>
        <end position="206"/>
    </location>
</feature>
<keyword evidence="9" id="KW-1185">Reference proteome</keyword>
<sequence length="206" mass="22466">MATIQSGVESRPVFGLIALARGQIIVLFALSVTSNILMLTGSVFMLQVYDRVLPSRSTDTLIALTTLVIVLYGFYALIEWIRARMAIRLGGLIHDRFAQSLFQAAVRLRLVSTQAGRVNPIHDLDVLRAFISGPGPIGSARSALDSHICNGRVHAASLAWRVYIGGGVLIAGLLVINEPAFASPGQCNHGRRHRARWPDQRCGNER</sequence>
<protein>
    <recommendedName>
        <fullName evidence="7">ABC transmembrane type-1 domain-containing protein</fullName>
    </recommendedName>
</protein>
<keyword evidence="3 6" id="KW-1133">Transmembrane helix</keyword>
<dbReference type="SUPFAM" id="SSF90123">
    <property type="entry name" value="ABC transporter transmembrane region"/>
    <property type="match status" value="1"/>
</dbReference>
<dbReference type="InterPro" id="IPR011527">
    <property type="entry name" value="ABC1_TM_dom"/>
</dbReference>
<proteinExistence type="predicted"/>
<evidence type="ECO:0000256" key="4">
    <source>
        <dbReference type="ARBA" id="ARBA00023136"/>
    </source>
</evidence>
<feature type="transmembrane region" description="Helical" evidence="6">
    <location>
        <begin position="24"/>
        <end position="49"/>
    </location>
</feature>
<evidence type="ECO:0000256" key="6">
    <source>
        <dbReference type="SAM" id="Phobius"/>
    </source>
</evidence>
<dbReference type="InterPro" id="IPR036640">
    <property type="entry name" value="ABC1_TM_sf"/>
</dbReference>
<dbReference type="Gene3D" id="1.20.1560.10">
    <property type="entry name" value="ABC transporter type 1, transmembrane domain"/>
    <property type="match status" value="1"/>
</dbReference>
<dbReference type="RefSeq" id="WP_282219328.1">
    <property type="nucleotide sequence ID" value="NZ_CP118246.1"/>
</dbReference>
<evidence type="ECO:0000259" key="7">
    <source>
        <dbReference type="PROSITE" id="PS50929"/>
    </source>
</evidence>
<reference evidence="8 9" key="1">
    <citation type="submission" date="2023-02" db="EMBL/GenBank/DDBJ databases">
        <title>Devosia algicola sp. nov., isolated from the phycosphere of marine algae.</title>
        <authorList>
            <person name="Kim J.M."/>
            <person name="Lee J.K."/>
            <person name="Choi B.J."/>
            <person name="Bayburt H."/>
            <person name="Jeon C.O."/>
        </authorList>
    </citation>
    <scope>NUCLEOTIDE SEQUENCE [LARGE SCALE GENOMIC DNA]</scope>
    <source>
        <strain evidence="8 9">G20-9</strain>
    </source>
</reference>